<dbReference type="AlphaFoldDB" id="A0AA88DNT5"/>
<feature type="compositionally biased region" description="Basic and acidic residues" evidence="1">
    <location>
        <begin position="32"/>
        <end position="46"/>
    </location>
</feature>
<organism evidence="2 3">
    <name type="scientific">Ficus carica</name>
    <name type="common">Common fig</name>
    <dbReference type="NCBI Taxonomy" id="3494"/>
    <lineage>
        <taxon>Eukaryota</taxon>
        <taxon>Viridiplantae</taxon>
        <taxon>Streptophyta</taxon>
        <taxon>Embryophyta</taxon>
        <taxon>Tracheophyta</taxon>
        <taxon>Spermatophyta</taxon>
        <taxon>Magnoliopsida</taxon>
        <taxon>eudicotyledons</taxon>
        <taxon>Gunneridae</taxon>
        <taxon>Pentapetalae</taxon>
        <taxon>rosids</taxon>
        <taxon>fabids</taxon>
        <taxon>Rosales</taxon>
        <taxon>Moraceae</taxon>
        <taxon>Ficeae</taxon>
        <taxon>Ficus</taxon>
    </lineage>
</organism>
<comment type="caution">
    <text evidence="2">The sequence shown here is derived from an EMBL/GenBank/DDBJ whole genome shotgun (WGS) entry which is preliminary data.</text>
</comment>
<sequence length="70" mass="8098">MFMASEILETASYSGVVVVWESVEREMRVMRTEKRRERGLWEKETGKANGFGERAKQKRAATSDQRQSSN</sequence>
<keyword evidence="3" id="KW-1185">Reference proteome</keyword>
<evidence type="ECO:0000313" key="3">
    <source>
        <dbReference type="Proteomes" id="UP001187192"/>
    </source>
</evidence>
<proteinExistence type="predicted"/>
<dbReference type="EMBL" id="BTGU01000081">
    <property type="protein sequence ID" value="GMN58801.1"/>
    <property type="molecule type" value="Genomic_DNA"/>
</dbReference>
<evidence type="ECO:0000256" key="1">
    <source>
        <dbReference type="SAM" id="MobiDB-lite"/>
    </source>
</evidence>
<evidence type="ECO:0000313" key="2">
    <source>
        <dbReference type="EMBL" id="GMN58801.1"/>
    </source>
</evidence>
<accession>A0AA88DNT5</accession>
<protein>
    <submittedName>
        <fullName evidence="2">Uncharacterized protein</fullName>
    </submittedName>
</protein>
<gene>
    <name evidence="2" type="ORF">TIFTF001_027900</name>
</gene>
<reference evidence="2" key="1">
    <citation type="submission" date="2023-07" db="EMBL/GenBank/DDBJ databases">
        <title>draft genome sequence of fig (Ficus carica).</title>
        <authorList>
            <person name="Takahashi T."/>
            <person name="Nishimura K."/>
        </authorList>
    </citation>
    <scope>NUCLEOTIDE SEQUENCE</scope>
</reference>
<feature type="region of interest" description="Disordered" evidence="1">
    <location>
        <begin position="32"/>
        <end position="70"/>
    </location>
</feature>
<name>A0AA88DNT5_FICCA</name>
<feature type="compositionally biased region" description="Polar residues" evidence="1">
    <location>
        <begin position="60"/>
        <end position="70"/>
    </location>
</feature>
<dbReference type="Proteomes" id="UP001187192">
    <property type="component" value="Unassembled WGS sequence"/>
</dbReference>